<evidence type="ECO:0000313" key="6">
    <source>
        <dbReference type="EMBL" id="KTT96825.1"/>
    </source>
</evidence>
<dbReference type="Proteomes" id="UP000074072">
    <property type="component" value="Unassembled WGS sequence"/>
</dbReference>
<dbReference type="SUPFAM" id="SSF53850">
    <property type="entry name" value="Periplasmic binding protein-like II"/>
    <property type="match status" value="1"/>
</dbReference>
<dbReference type="GO" id="GO:0003700">
    <property type="term" value="F:DNA-binding transcription factor activity"/>
    <property type="evidence" value="ECO:0007669"/>
    <property type="project" value="InterPro"/>
</dbReference>
<evidence type="ECO:0000256" key="4">
    <source>
        <dbReference type="ARBA" id="ARBA00023163"/>
    </source>
</evidence>
<keyword evidence="2" id="KW-0805">Transcription regulation</keyword>
<dbReference type="Pfam" id="PF03466">
    <property type="entry name" value="LysR_substrate"/>
    <property type="match status" value="1"/>
</dbReference>
<dbReference type="PROSITE" id="PS50931">
    <property type="entry name" value="HTH_LYSR"/>
    <property type="match status" value="1"/>
</dbReference>
<gene>
    <name evidence="6" type="ORF">SB4_14600</name>
</gene>
<dbReference type="Gene3D" id="3.40.190.290">
    <property type="match status" value="1"/>
</dbReference>
<comment type="similarity">
    <text evidence="1">Belongs to the LysR transcriptional regulatory family.</text>
</comment>
<dbReference type="OrthoDB" id="9786526at2"/>
<sequence>MSRLTEMEAFRAVVERGGFAAAAATLGLSKASVSKQVAALEHRLGVQLLRRTSRRFSLTEAGERFLADTTRILDDLALAETRVAEDGPRGILRVNAPLTYGVVRLMPVVSAMLRDHADLAVHVDLDDRGRDLIGEGYDVTVRIADRLPDSSLVARRIGAIDHVVCAAPDYLARAGTPTTPDDLSDHAMLIYAPRGRGRRYVFTNDSGTRTVDTTARLGTSTTLALQVALREGAGIAVSPRFAVERDLADGSLVPLLSDWSLPGYAVYAMYQGGDFVPAKTRHFIDRLVGHRAVLADG</sequence>
<evidence type="ECO:0000256" key="3">
    <source>
        <dbReference type="ARBA" id="ARBA00023125"/>
    </source>
</evidence>
<accession>A0A147IP27</accession>
<dbReference type="EMBL" id="LDTE01000098">
    <property type="protein sequence ID" value="KTT96825.1"/>
    <property type="molecule type" value="Genomic_DNA"/>
</dbReference>
<dbReference type="PANTHER" id="PTHR30537">
    <property type="entry name" value="HTH-TYPE TRANSCRIPTIONAL REGULATOR"/>
    <property type="match status" value="1"/>
</dbReference>
<dbReference type="Pfam" id="PF00126">
    <property type="entry name" value="HTH_1"/>
    <property type="match status" value="1"/>
</dbReference>
<dbReference type="FunFam" id="1.10.10.10:FF:000001">
    <property type="entry name" value="LysR family transcriptional regulator"/>
    <property type="match status" value="1"/>
</dbReference>
<dbReference type="PANTHER" id="PTHR30537:SF5">
    <property type="entry name" value="HTH-TYPE TRANSCRIPTIONAL ACTIVATOR TTDR-RELATED"/>
    <property type="match status" value="1"/>
</dbReference>
<reference evidence="6 7" key="1">
    <citation type="journal article" date="2016" name="Front. Microbiol.">
        <title>Genomic Resource of Rice Seed Associated Bacteria.</title>
        <authorList>
            <person name="Midha S."/>
            <person name="Bansal K."/>
            <person name="Sharma S."/>
            <person name="Kumar N."/>
            <person name="Patil P.P."/>
            <person name="Chaudhry V."/>
            <person name="Patil P.B."/>
        </authorList>
    </citation>
    <scope>NUCLEOTIDE SEQUENCE [LARGE SCALE GENOMIC DNA]</scope>
    <source>
        <strain evidence="6 7">SB4</strain>
    </source>
</reference>
<keyword evidence="4" id="KW-0804">Transcription</keyword>
<evidence type="ECO:0000313" key="7">
    <source>
        <dbReference type="Proteomes" id="UP000074072"/>
    </source>
</evidence>
<dbReference type="InterPro" id="IPR036388">
    <property type="entry name" value="WH-like_DNA-bd_sf"/>
</dbReference>
<name>A0A147IP27_9SPHN</name>
<dbReference type="RefSeq" id="WP_058753142.1">
    <property type="nucleotide sequence ID" value="NZ_LDTE01000098.1"/>
</dbReference>
<keyword evidence="3" id="KW-0238">DNA-binding</keyword>
<evidence type="ECO:0000256" key="1">
    <source>
        <dbReference type="ARBA" id="ARBA00009437"/>
    </source>
</evidence>
<dbReference type="AlphaFoldDB" id="A0A147IP27"/>
<protein>
    <recommendedName>
        <fullName evidence="5">HTH lysR-type domain-containing protein</fullName>
    </recommendedName>
</protein>
<dbReference type="SUPFAM" id="SSF46785">
    <property type="entry name" value="Winged helix' DNA-binding domain"/>
    <property type="match status" value="1"/>
</dbReference>
<organism evidence="6 7">
    <name type="scientific">Sphingomonas sanguinis</name>
    <dbReference type="NCBI Taxonomy" id="33051"/>
    <lineage>
        <taxon>Bacteria</taxon>
        <taxon>Pseudomonadati</taxon>
        <taxon>Pseudomonadota</taxon>
        <taxon>Alphaproteobacteria</taxon>
        <taxon>Sphingomonadales</taxon>
        <taxon>Sphingomonadaceae</taxon>
        <taxon>Sphingomonas</taxon>
    </lineage>
</organism>
<comment type="caution">
    <text evidence="6">The sequence shown here is derived from an EMBL/GenBank/DDBJ whole genome shotgun (WGS) entry which is preliminary data.</text>
</comment>
<dbReference type="InterPro" id="IPR036390">
    <property type="entry name" value="WH_DNA-bd_sf"/>
</dbReference>
<evidence type="ECO:0000256" key="2">
    <source>
        <dbReference type="ARBA" id="ARBA00023015"/>
    </source>
</evidence>
<dbReference type="InterPro" id="IPR005119">
    <property type="entry name" value="LysR_subst-bd"/>
</dbReference>
<dbReference type="InterPro" id="IPR058163">
    <property type="entry name" value="LysR-type_TF_proteobact-type"/>
</dbReference>
<evidence type="ECO:0000259" key="5">
    <source>
        <dbReference type="PROSITE" id="PS50931"/>
    </source>
</evidence>
<dbReference type="Gene3D" id="1.10.10.10">
    <property type="entry name" value="Winged helix-like DNA-binding domain superfamily/Winged helix DNA-binding domain"/>
    <property type="match status" value="1"/>
</dbReference>
<dbReference type="GO" id="GO:0043565">
    <property type="term" value="F:sequence-specific DNA binding"/>
    <property type="evidence" value="ECO:0007669"/>
    <property type="project" value="TreeGrafter"/>
</dbReference>
<dbReference type="InterPro" id="IPR000847">
    <property type="entry name" value="LysR_HTH_N"/>
</dbReference>
<dbReference type="PRINTS" id="PR00039">
    <property type="entry name" value="HTHLYSR"/>
</dbReference>
<proteinExistence type="inferred from homology"/>
<dbReference type="CDD" id="cd08422">
    <property type="entry name" value="PBP2_CrgA_like"/>
    <property type="match status" value="1"/>
</dbReference>
<dbReference type="GO" id="GO:0006351">
    <property type="term" value="P:DNA-templated transcription"/>
    <property type="evidence" value="ECO:0007669"/>
    <property type="project" value="TreeGrafter"/>
</dbReference>
<feature type="domain" description="HTH lysR-type" evidence="5">
    <location>
        <begin position="1"/>
        <end position="59"/>
    </location>
</feature>
<dbReference type="PATRIC" id="fig|33051.4.peg.3889"/>